<keyword evidence="5" id="KW-1185">Reference proteome</keyword>
<accession>A0A9D4CC18</accession>
<dbReference type="Gene3D" id="3.20.20.140">
    <property type="entry name" value="Metal-dependent hydrolases"/>
    <property type="match status" value="1"/>
</dbReference>
<gene>
    <name evidence="4" type="ORF">DPMN_063749</name>
</gene>
<name>A0A9D4CC18_DREPO</name>
<reference evidence="4" key="1">
    <citation type="journal article" date="2019" name="bioRxiv">
        <title>The Genome of the Zebra Mussel, Dreissena polymorpha: A Resource for Invasive Species Research.</title>
        <authorList>
            <person name="McCartney M.A."/>
            <person name="Auch B."/>
            <person name="Kono T."/>
            <person name="Mallez S."/>
            <person name="Zhang Y."/>
            <person name="Obille A."/>
            <person name="Becker A."/>
            <person name="Abrahante J.E."/>
            <person name="Garbe J."/>
            <person name="Badalamenti J.P."/>
            <person name="Herman A."/>
            <person name="Mangelson H."/>
            <person name="Liachko I."/>
            <person name="Sullivan S."/>
            <person name="Sone E.D."/>
            <person name="Koren S."/>
            <person name="Silverstein K.A.T."/>
            <person name="Beckman K.B."/>
            <person name="Gohl D.M."/>
        </authorList>
    </citation>
    <scope>NUCLEOTIDE SEQUENCE</scope>
    <source>
        <strain evidence="4">Duluth1</strain>
        <tissue evidence="4">Whole animal</tissue>
    </source>
</reference>
<evidence type="ECO:0000256" key="2">
    <source>
        <dbReference type="SAM" id="MobiDB-lite"/>
    </source>
</evidence>
<keyword evidence="1" id="KW-0378">Hydrolase</keyword>
<dbReference type="SUPFAM" id="SSF51556">
    <property type="entry name" value="Metallo-dependent hydrolases"/>
    <property type="match status" value="1"/>
</dbReference>
<evidence type="ECO:0000313" key="5">
    <source>
        <dbReference type="Proteomes" id="UP000828390"/>
    </source>
</evidence>
<keyword evidence="3" id="KW-0472">Membrane</keyword>
<evidence type="ECO:0000256" key="1">
    <source>
        <dbReference type="RuleBase" id="RU341113"/>
    </source>
</evidence>
<organism evidence="4 5">
    <name type="scientific">Dreissena polymorpha</name>
    <name type="common">Zebra mussel</name>
    <name type="synonym">Mytilus polymorpha</name>
    <dbReference type="NCBI Taxonomy" id="45954"/>
    <lineage>
        <taxon>Eukaryota</taxon>
        <taxon>Metazoa</taxon>
        <taxon>Spiralia</taxon>
        <taxon>Lophotrochozoa</taxon>
        <taxon>Mollusca</taxon>
        <taxon>Bivalvia</taxon>
        <taxon>Autobranchia</taxon>
        <taxon>Heteroconchia</taxon>
        <taxon>Euheterodonta</taxon>
        <taxon>Imparidentia</taxon>
        <taxon>Neoheterodontei</taxon>
        <taxon>Myida</taxon>
        <taxon>Dreissenoidea</taxon>
        <taxon>Dreissenidae</taxon>
        <taxon>Dreissena</taxon>
    </lineage>
</organism>
<comment type="similarity">
    <text evidence="1">Belongs to the metallo-dependent hydrolases superfamily. Peptidase M19 family.</text>
</comment>
<dbReference type="PROSITE" id="PS00869">
    <property type="entry name" value="RENAL_DIPEPTIDASE_1"/>
    <property type="match status" value="1"/>
</dbReference>
<keyword evidence="3" id="KW-1133">Transmembrane helix</keyword>
<keyword evidence="1" id="KW-0479">Metal-binding</keyword>
<comment type="catalytic activity">
    <reaction evidence="1">
        <text>an L-aminoacyl-L-amino acid + H2O = 2 an L-alpha-amino acid</text>
        <dbReference type="Rhea" id="RHEA:48940"/>
        <dbReference type="ChEBI" id="CHEBI:15377"/>
        <dbReference type="ChEBI" id="CHEBI:59869"/>
        <dbReference type="ChEBI" id="CHEBI:77460"/>
        <dbReference type="EC" id="3.4.13.19"/>
    </reaction>
</comment>
<keyword evidence="1" id="KW-0449">Lipoprotein</keyword>
<dbReference type="CDD" id="cd01301">
    <property type="entry name" value="rDP_like"/>
    <property type="match status" value="1"/>
</dbReference>
<dbReference type="GO" id="GO:0006508">
    <property type="term" value="P:proteolysis"/>
    <property type="evidence" value="ECO:0007669"/>
    <property type="project" value="UniProtKB-KW"/>
</dbReference>
<dbReference type="EMBL" id="JAIWYP010000013">
    <property type="protein sequence ID" value="KAH3720841.1"/>
    <property type="molecule type" value="Genomic_DNA"/>
</dbReference>
<dbReference type="PANTHER" id="PTHR10443">
    <property type="entry name" value="MICROSOMAL DIPEPTIDASE"/>
    <property type="match status" value="1"/>
</dbReference>
<dbReference type="EC" id="3.4.13.19" evidence="1"/>
<dbReference type="PANTHER" id="PTHR10443:SF12">
    <property type="entry name" value="DIPEPTIDASE"/>
    <property type="match status" value="1"/>
</dbReference>
<dbReference type="InterPro" id="IPR008257">
    <property type="entry name" value="Pept_M19"/>
</dbReference>
<keyword evidence="1" id="KW-0482">Metalloprotease</keyword>
<dbReference type="Proteomes" id="UP000828390">
    <property type="component" value="Unassembled WGS sequence"/>
</dbReference>
<dbReference type="GO" id="GO:0046872">
    <property type="term" value="F:metal ion binding"/>
    <property type="evidence" value="ECO:0007669"/>
    <property type="project" value="UniProtKB-UniRule"/>
</dbReference>
<keyword evidence="1" id="KW-0325">Glycoprotein</keyword>
<comment type="subunit">
    <text evidence="1">Homodimer; disulfide-linked.</text>
</comment>
<dbReference type="GO" id="GO:0070573">
    <property type="term" value="F:metallodipeptidase activity"/>
    <property type="evidence" value="ECO:0007669"/>
    <property type="project" value="InterPro"/>
</dbReference>
<reference evidence="4" key="2">
    <citation type="submission" date="2020-11" db="EMBL/GenBank/DDBJ databases">
        <authorList>
            <person name="McCartney M.A."/>
            <person name="Auch B."/>
            <person name="Kono T."/>
            <person name="Mallez S."/>
            <person name="Becker A."/>
            <person name="Gohl D.M."/>
            <person name="Silverstein K.A.T."/>
            <person name="Koren S."/>
            <person name="Bechman K.B."/>
            <person name="Herman A."/>
            <person name="Abrahante J.E."/>
            <person name="Garbe J."/>
        </authorList>
    </citation>
    <scope>NUCLEOTIDE SEQUENCE</scope>
    <source>
        <strain evidence="4">Duluth1</strain>
        <tissue evidence="4">Whole animal</tissue>
    </source>
</reference>
<feature type="region of interest" description="Disordered" evidence="2">
    <location>
        <begin position="1"/>
        <end position="24"/>
    </location>
</feature>
<feature type="transmembrane region" description="Helical" evidence="3">
    <location>
        <begin position="36"/>
        <end position="59"/>
    </location>
</feature>
<keyword evidence="1" id="KW-1015">Disulfide bond</keyword>
<dbReference type="Pfam" id="PF01244">
    <property type="entry name" value="Peptidase_M19"/>
    <property type="match status" value="1"/>
</dbReference>
<dbReference type="InterPro" id="IPR000180">
    <property type="entry name" value="Dipep_AS"/>
</dbReference>
<sequence length="478" mass="53243">MDATGDVTFSNKVGSSNASSRSNLFNTRQRRMQTRIVYGSLVGLTVLVLALVIALAVVASKKSTGREPSAAAGSDAWNGVWDLPEVDCSYAKDKLERAKCVLDSYPLIDGHNDLSAKYRIYSNTSVYNVSLTSDLRTIWNMSHTDIPRLRAGKLGGQFWACFVPCGSQHKDAVRLSLEQLDVIEKFVRRNPETFTWVTTSQGIIDAFKAGRVASLVGLEGGHSIDSRLGTLRMFYNLGVRYMTITHSCNTPWADNWKMDNETTYNETVDGPKLGGLTEFGEKVILEMNRLGMLIDLSHVANATMEDALRVSRAPVIFSHSSAFSVCNHFRNVQDSVLHLLKENDGVVMVNFYDKSVTCPPMRTNASKLKHVADHIDYIKNLIGVDYVGIGADYDGVPSLPEGLEDVSTYPALFAELVARRWSDLDLQKLAGRNLIRVFRKAEKVRDEMSYMPPFEDMLSEDENSHNKPCQTDLSIWGM</sequence>
<keyword evidence="1" id="KW-0336">GPI-anchor</keyword>
<keyword evidence="1" id="KW-0224">Dipeptidase</keyword>
<comment type="cofactor">
    <cofactor evidence="1">
        <name>Zn(2+)</name>
        <dbReference type="ChEBI" id="CHEBI:29105"/>
    </cofactor>
</comment>
<protein>
    <recommendedName>
        <fullName evidence="1">Dipeptidase</fullName>
        <ecNumber evidence="1">3.4.13.19</ecNumber>
    </recommendedName>
</protein>
<keyword evidence="3" id="KW-0812">Transmembrane</keyword>
<keyword evidence="1" id="KW-0862">Zinc</keyword>
<comment type="subcellular location">
    <subcellularLocation>
        <location evidence="1">Membrane</location>
        <topology evidence="1">Lipid-anchor</topology>
        <topology evidence="1">GPI-anchor</topology>
    </subcellularLocation>
</comment>
<evidence type="ECO:0000313" key="4">
    <source>
        <dbReference type="EMBL" id="KAH3720841.1"/>
    </source>
</evidence>
<evidence type="ECO:0000256" key="3">
    <source>
        <dbReference type="SAM" id="Phobius"/>
    </source>
</evidence>
<dbReference type="OrthoDB" id="445695at2759"/>
<comment type="caution">
    <text evidence="4">The sequence shown here is derived from an EMBL/GenBank/DDBJ whole genome shotgun (WGS) entry which is preliminary data.</text>
</comment>
<dbReference type="InterPro" id="IPR032466">
    <property type="entry name" value="Metal_Hydrolase"/>
</dbReference>
<feature type="compositionally biased region" description="Polar residues" evidence="2">
    <location>
        <begin position="7"/>
        <end position="24"/>
    </location>
</feature>
<keyword evidence="1" id="KW-0645">Protease</keyword>
<dbReference type="GO" id="GO:0098552">
    <property type="term" value="C:side of membrane"/>
    <property type="evidence" value="ECO:0007669"/>
    <property type="project" value="UniProtKB-KW"/>
</dbReference>
<dbReference type="FunFam" id="3.20.20.140:FF:000030">
    <property type="entry name" value="Dipeptidase"/>
    <property type="match status" value="1"/>
</dbReference>
<dbReference type="PROSITE" id="PS51365">
    <property type="entry name" value="RENAL_DIPEPTIDASE_2"/>
    <property type="match status" value="1"/>
</dbReference>
<proteinExistence type="inferred from homology"/>
<dbReference type="AlphaFoldDB" id="A0A9D4CC18"/>